<dbReference type="InterPro" id="IPR048839">
    <property type="entry name" value="SPATA2_PUB-like"/>
</dbReference>
<feature type="compositionally biased region" description="Low complexity" evidence="1">
    <location>
        <begin position="812"/>
        <end position="823"/>
    </location>
</feature>
<dbReference type="Proteomes" id="UP000594454">
    <property type="component" value="Chromosome 1"/>
</dbReference>
<dbReference type="AlphaFoldDB" id="A0A7R8UCC1"/>
<dbReference type="Pfam" id="PF21388">
    <property type="entry name" value="SPATA2_PUB-like"/>
    <property type="match status" value="1"/>
</dbReference>
<feature type="region of interest" description="Disordered" evidence="1">
    <location>
        <begin position="656"/>
        <end position="685"/>
    </location>
</feature>
<name>A0A7R8UCC1_HERIL</name>
<reference evidence="3 4" key="1">
    <citation type="submission" date="2020-11" db="EMBL/GenBank/DDBJ databases">
        <authorList>
            <person name="Wallbank WR R."/>
            <person name="Pardo Diaz C."/>
            <person name="Kozak K."/>
            <person name="Martin S."/>
            <person name="Jiggins C."/>
            <person name="Moest M."/>
            <person name="Warren A I."/>
            <person name="Generalovic N T."/>
            <person name="Byers J.R.P. K."/>
            <person name="Montejo-Kovacevich G."/>
            <person name="Yen C E."/>
        </authorList>
    </citation>
    <scope>NUCLEOTIDE SEQUENCE [LARGE SCALE GENOMIC DNA]</scope>
</reference>
<feature type="region of interest" description="Disordered" evidence="1">
    <location>
        <begin position="728"/>
        <end position="752"/>
    </location>
</feature>
<dbReference type="InterPro" id="IPR036339">
    <property type="entry name" value="PUB-like_dom_sf"/>
</dbReference>
<feature type="domain" description="Spermatogenesis-associated protein 2 PUB-like" evidence="2">
    <location>
        <begin position="16"/>
        <end position="179"/>
    </location>
</feature>
<feature type="compositionally biased region" description="Polar residues" evidence="1">
    <location>
        <begin position="728"/>
        <end position="742"/>
    </location>
</feature>
<evidence type="ECO:0000313" key="3">
    <source>
        <dbReference type="EMBL" id="CAD7077959.1"/>
    </source>
</evidence>
<accession>A0A7R8UCC1</accession>
<dbReference type="SUPFAM" id="SSF143503">
    <property type="entry name" value="PUG domain-like"/>
    <property type="match status" value="1"/>
</dbReference>
<gene>
    <name evidence="3" type="ORF">HERILL_LOCUS1257</name>
</gene>
<dbReference type="InParanoid" id="A0A7R8UCC1"/>
<feature type="region of interest" description="Disordered" evidence="1">
    <location>
        <begin position="773"/>
        <end position="824"/>
    </location>
</feature>
<sequence>MSDFMPRDLLPDLWEEILQRHWNYLDTEEGMQKLEERKKLEACFKEFLSIVPHDRKFFLPETAHVLKKSIKEMDDFSAYKAMMGFESISQYANNLFTKPWRKEYRYIKMYSGFYAHDIGANLVDADKLFEAMGYKILPDQTLMLDGPICPDQVTNVSRDAMAAYVECQIMKQIFLGLTASELSCSWQDIFNFRETHIGGASQAIRAMTYAIHERRYKKEKLNADNCYGAGIQQSQPQPQMIPSCGLCAHSCHATSQMPPVASACNHHPMQPQQPAAQSTTQYPVPLHYKAPGYVPPQMSHSKSLEHYGEHVNTTAGGLPHRHSFDQPYDNGGRPPYDGVYDCVDGYQSCNFSAYNHPYNRYPLPYNISSQLNNHFPSQCAAAMNNVNQYAPPPPPPPPAVVVPCNHKVAMPEQPNFYGKLQPDQVYGDCNGYLKKAQDVYNNHGSGNVKDNAHSRQYTYGSNGRSNEQLIDLDDRPQNELQYNRNLNNFDNYDHPPNGRGYKVKQAQQNYDVSRAPMNNHTSKDLYNRNYEELDDIPTNNATYGVSDRKSAMKKPSDRYARNAEILQQYEKAIDNNDLSRSRDYDNYQDTVDTGGHIVNGANSEISRSHNKDHDGVGSFETWDYVFQNLEKHGYSKDLGDRGDLLMRGLDLDSMNIGSASEKRRSRNMDSQKRSVANDSSTSAAMKSKTLEKADLAKDIVNLKPKVLEKSILKHDNDLVVQKAAVTKSTQVQKPTPAMSTPAMQKLKNTKSSNTTIEVNGRQSLTSNTAITTAIGGSGAGVANTRRQSSNHRASGSGSVPNTSSGGVAKVENNQQQTSNSASNIVTNSRFEQNSTELFVYLVEALF</sequence>
<feature type="compositionally biased region" description="Polar residues" evidence="1">
    <location>
        <begin position="454"/>
        <end position="468"/>
    </location>
</feature>
<evidence type="ECO:0000313" key="4">
    <source>
        <dbReference type="Proteomes" id="UP000594454"/>
    </source>
</evidence>
<feature type="compositionally biased region" description="Polar residues" evidence="1">
    <location>
        <begin position="784"/>
        <end position="805"/>
    </location>
</feature>
<dbReference type="PANTHER" id="PTHR15326:SF2">
    <property type="entry name" value="PROTEIN TAMOZHENNIC"/>
    <property type="match status" value="1"/>
</dbReference>
<dbReference type="PANTHER" id="PTHR15326">
    <property type="entry name" value="SPERMATOGENESIS-ASSOCIATED PROTEIN 2/TAMOZHENNIC"/>
    <property type="match status" value="1"/>
</dbReference>
<dbReference type="FunCoup" id="A0A7R8UCC1">
    <property type="interactions" value="286"/>
</dbReference>
<keyword evidence="4" id="KW-1185">Reference proteome</keyword>
<feature type="region of interest" description="Disordered" evidence="1">
    <location>
        <begin position="580"/>
        <end position="612"/>
    </location>
</feature>
<organism evidence="3 4">
    <name type="scientific">Hermetia illucens</name>
    <name type="common">Black soldier fly</name>
    <dbReference type="NCBI Taxonomy" id="343691"/>
    <lineage>
        <taxon>Eukaryota</taxon>
        <taxon>Metazoa</taxon>
        <taxon>Ecdysozoa</taxon>
        <taxon>Arthropoda</taxon>
        <taxon>Hexapoda</taxon>
        <taxon>Insecta</taxon>
        <taxon>Pterygota</taxon>
        <taxon>Neoptera</taxon>
        <taxon>Endopterygota</taxon>
        <taxon>Diptera</taxon>
        <taxon>Brachycera</taxon>
        <taxon>Stratiomyomorpha</taxon>
        <taxon>Stratiomyidae</taxon>
        <taxon>Hermetiinae</taxon>
        <taxon>Hermetia</taxon>
    </lineage>
</organism>
<evidence type="ECO:0000256" key="1">
    <source>
        <dbReference type="SAM" id="MobiDB-lite"/>
    </source>
</evidence>
<dbReference type="OrthoDB" id="9837000at2759"/>
<feature type="compositionally biased region" description="Basic and acidic residues" evidence="1">
    <location>
        <begin position="660"/>
        <end position="672"/>
    </location>
</feature>
<dbReference type="Gene3D" id="1.20.58.2190">
    <property type="match status" value="1"/>
</dbReference>
<feature type="compositionally biased region" description="Polar residues" evidence="1">
    <location>
        <begin position="673"/>
        <end position="684"/>
    </location>
</feature>
<dbReference type="GO" id="GO:0005737">
    <property type="term" value="C:cytoplasm"/>
    <property type="evidence" value="ECO:0007669"/>
    <property type="project" value="TreeGrafter"/>
</dbReference>
<protein>
    <recommendedName>
        <fullName evidence="2">Spermatogenesis-associated protein 2 PUB-like domain-containing protein</fullName>
    </recommendedName>
</protein>
<evidence type="ECO:0000259" key="2">
    <source>
        <dbReference type="Pfam" id="PF21388"/>
    </source>
</evidence>
<dbReference type="EMBL" id="LR899009">
    <property type="protein sequence ID" value="CAD7077959.1"/>
    <property type="molecule type" value="Genomic_DNA"/>
</dbReference>
<proteinExistence type="predicted"/>
<feature type="region of interest" description="Disordered" evidence="1">
    <location>
        <begin position="443"/>
        <end position="469"/>
    </location>
</feature>